<comment type="caution">
    <text evidence="1">The sequence shown here is derived from an EMBL/GenBank/DDBJ whole genome shotgun (WGS) entry which is preliminary data.</text>
</comment>
<sequence>MRLVITSQKTDTLDRWQRAFEGCAEVTCRRGPRAETPVDAVLMAGLFAHERYGGRPSFSEAEILQNRRGDGCPDLVIVPPTRPMAKDSDGNWKVHTDYADIHPARFAASRCFQAIVEWNSTQEVPISAVELNLGLMNMDNPVDDSSARAFRDAFEEHRERLLPER</sequence>
<keyword evidence="2" id="KW-1185">Reference proteome</keyword>
<dbReference type="AlphaFoldDB" id="A0A7X1JDA0"/>
<reference evidence="1 2" key="1">
    <citation type="submission" date="2020-08" db="EMBL/GenBank/DDBJ databases">
        <title>Streptomyces sp. PSKA01 genome sequencing and assembly.</title>
        <authorList>
            <person name="Mandal S."/>
            <person name="Maiti P.K."/>
            <person name="Das P."/>
        </authorList>
    </citation>
    <scope>NUCLEOTIDE SEQUENCE [LARGE SCALE GENOMIC DNA]</scope>
    <source>
        <strain evidence="1 2">PSKA01</strain>
    </source>
</reference>
<dbReference type="RefSeq" id="WP_186288156.1">
    <property type="nucleotide sequence ID" value="NZ_JACMSF010000125.1"/>
</dbReference>
<evidence type="ECO:0000313" key="1">
    <source>
        <dbReference type="EMBL" id="MBC2908240.1"/>
    </source>
</evidence>
<protein>
    <submittedName>
        <fullName evidence="1">Uncharacterized protein</fullName>
    </submittedName>
</protein>
<name>A0A7X1JDA0_9ACTN</name>
<dbReference type="Proteomes" id="UP000584670">
    <property type="component" value="Unassembled WGS sequence"/>
</dbReference>
<proteinExistence type="predicted"/>
<accession>A0A7X1JDA0</accession>
<gene>
    <name evidence="1" type="ORF">H4N64_43485</name>
</gene>
<dbReference type="EMBL" id="JACMSF010000125">
    <property type="protein sequence ID" value="MBC2908240.1"/>
    <property type="molecule type" value="Genomic_DNA"/>
</dbReference>
<evidence type="ECO:0000313" key="2">
    <source>
        <dbReference type="Proteomes" id="UP000584670"/>
    </source>
</evidence>
<organism evidence="1 2">
    <name type="scientific">Streptomyces cupreus</name>
    <dbReference type="NCBI Taxonomy" id="2759956"/>
    <lineage>
        <taxon>Bacteria</taxon>
        <taxon>Bacillati</taxon>
        <taxon>Actinomycetota</taxon>
        <taxon>Actinomycetes</taxon>
        <taxon>Kitasatosporales</taxon>
        <taxon>Streptomycetaceae</taxon>
        <taxon>Streptomyces</taxon>
    </lineage>
</organism>